<keyword evidence="2" id="KW-1185">Reference proteome</keyword>
<accession>A0ABZ0S6M4</accession>
<reference evidence="1 2" key="1">
    <citation type="journal article" date="2023" name="Microorganisms">
        <title>Thiorhodovibrio frisius and Trv. litoralis spp. nov., Two Novel Members from a Clade of Fastidious Purple Sulfur Bacteria That Exhibit Unique Red-Shifted Light-Harvesting Capabilities.</title>
        <authorList>
            <person name="Methner A."/>
            <person name="Kuzyk S.B."/>
            <person name="Petersen J."/>
            <person name="Bauer S."/>
            <person name="Brinkmann H."/>
            <person name="Sichau K."/>
            <person name="Wanner G."/>
            <person name="Wolf J."/>
            <person name="Neumann-Schaal M."/>
            <person name="Henke P."/>
            <person name="Tank M."/>
            <person name="Sproer C."/>
            <person name="Bunk B."/>
            <person name="Overmann J."/>
        </authorList>
    </citation>
    <scope>NUCLEOTIDE SEQUENCE [LARGE SCALE GENOMIC DNA]</scope>
    <source>
        <strain evidence="1 2">DSM 6702</strain>
    </source>
</reference>
<protein>
    <submittedName>
        <fullName evidence="1">Uncharacterized protein</fullName>
    </submittedName>
</protein>
<proteinExistence type="predicted"/>
<dbReference type="EMBL" id="CP121472">
    <property type="protein sequence ID" value="WPL16149.1"/>
    <property type="molecule type" value="Genomic_DNA"/>
</dbReference>
<gene>
    <name evidence="1" type="ORF">Thiowin_01096</name>
</gene>
<evidence type="ECO:0000313" key="1">
    <source>
        <dbReference type="EMBL" id="WPL16149.1"/>
    </source>
</evidence>
<dbReference type="Proteomes" id="UP001432180">
    <property type="component" value="Chromosome"/>
</dbReference>
<sequence length="61" mass="6520">MTSTTAGKRWLPLAVPGGIDLDFALGWELEIELARFGGNGALVLAHQSKGQRRQAESLITA</sequence>
<evidence type="ECO:0000313" key="2">
    <source>
        <dbReference type="Proteomes" id="UP001432180"/>
    </source>
</evidence>
<organism evidence="1 2">
    <name type="scientific">Thiorhodovibrio winogradskyi</name>
    <dbReference type="NCBI Taxonomy" id="77007"/>
    <lineage>
        <taxon>Bacteria</taxon>
        <taxon>Pseudomonadati</taxon>
        <taxon>Pseudomonadota</taxon>
        <taxon>Gammaproteobacteria</taxon>
        <taxon>Chromatiales</taxon>
        <taxon>Chromatiaceae</taxon>
        <taxon>Thiorhodovibrio</taxon>
    </lineage>
</organism>
<name>A0ABZ0S6M4_9GAMM</name>